<sequence length="50" mass="5878">MRGIGVKPDDEWRPVFQQMFTIDDDPDATSKKMNKILKTYWPENTLPGHE</sequence>
<keyword evidence="2" id="KW-1185">Reference proteome</keyword>
<dbReference type="STRING" id="525897.Dbac_1523"/>
<reference evidence="1 2" key="1">
    <citation type="journal article" date="2009" name="Stand. Genomic Sci.">
        <title>Complete genome sequence of Desulfomicrobium baculatum type strain (X).</title>
        <authorList>
            <person name="Copeland A."/>
            <person name="Spring S."/>
            <person name="Goker M."/>
            <person name="Schneider S."/>
            <person name="Lapidus A."/>
            <person name="Del Rio T.G."/>
            <person name="Tice H."/>
            <person name="Cheng J.F."/>
            <person name="Chen F."/>
            <person name="Nolan M."/>
            <person name="Bruce D."/>
            <person name="Goodwin L."/>
            <person name="Pitluck S."/>
            <person name="Ivanova N."/>
            <person name="Mavrommatis K."/>
            <person name="Ovchinnikova G."/>
            <person name="Pati A."/>
            <person name="Chen A."/>
            <person name="Palaniappan K."/>
            <person name="Land M."/>
            <person name="Hauser L."/>
            <person name="Chang Y.J."/>
            <person name="Jeffries C.C."/>
            <person name="Meincke L."/>
            <person name="Sims D."/>
            <person name="Brettin T."/>
            <person name="Detter J.C."/>
            <person name="Han C."/>
            <person name="Chain P."/>
            <person name="Bristow J."/>
            <person name="Eisen J.A."/>
            <person name="Markowitz V."/>
            <person name="Hugenholtz P."/>
            <person name="Kyrpides N.C."/>
            <person name="Klenk H.P."/>
            <person name="Lucas S."/>
        </authorList>
    </citation>
    <scope>NUCLEOTIDE SEQUENCE [LARGE SCALE GENOMIC DNA]</scope>
    <source>
        <strain evidence="2">DSM 4028 / VKM B-1378 / X</strain>
    </source>
</reference>
<dbReference type="EMBL" id="CP001629">
    <property type="protein sequence ID" value="ACU89616.1"/>
    <property type="molecule type" value="Genomic_DNA"/>
</dbReference>
<organism evidence="1 2">
    <name type="scientific">Desulfomicrobium baculatum (strain DSM 4028 / VKM B-1378 / X)</name>
    <name type="common">Desulfovibrio baculatus</name>
    <dbReference type="NCBI Taxonomy" id="525897"/>
    <lineage>
        <taxon>Bacteria</taxon>
        <taxon>Pseudomonadati</taxon>
        <taxon>Thermodesulfobacteriota</taxon>
        <taxon>Desulfovibrionia</taxon>
        <taxon>Desulfovibrionales</taxon>
        <taxon>Desulfomicrobiaceae</taxon>
        <taxon>Desulfomicrobium</taxon>
    </lineage>
</organism>
<name>C7LTZ3_DESBD</name>
<dbReference type="KEGG" id="dba:Dbac_1523"/>
<protein>
    <submittedName>
        <fullName evidence="1">Uncharacterized protein</fullName>
    </submittedName>
</protein>
<dbReference type="HOGENOM" id="CLU_3117088_0_0_7"/>
<gene>
    <name evidence="1" type="ordered locus">Dbac_1523</name>
</gene>
<evidence type="ECO:0000313" key="2">
    <source>
        <dbReference type="Proteomes" id="UP000002216"/>
    </source>
</evidence>
<proteinExistence type="predicted"/>
<evidence type="ECO:0000313" key="1">
    <source>
        <dbReference type="EMBL" id="ACU89616.1"/>
    </source>
</evidence>
<dbReference type="AlphaFoldDB" id="C7LTZ3"/>
<accession>C7LTZ3</accession>
<dbReference type="Proteomes" id="UP000002216">
    <property type="component" value="Chromosome"/>
</dbReference>